<dbReference type="KEGG" id="bmei:Spa11_19350"/>
<feature type="domain" description="Helix-turn-helix type 11" evidence="2">
    <location>
        <begin position="12"/>
        <end position="61"/>
    </location>
</feature>
<evidence type="ECO:0000313" key="3">
    <source>
        <dbReference type="EMBL" id="QDV73736.1"/>
    </source>
</evidence>
<evidence type="ECO:0000256" key="1">
    <source>
        <dbReference type="SAM" id="MobiDB-lite"/>
    </source>
</evidence>
<dbReference type="EC" id="6.3.4.15" evidence="3"/>
<organism evidence="3 4">
    <name type="scientific">Botrimarina mediterranea</name>
    <dbReference type="NCBI Taxonomy" id="2528022"/>
    <lineage>
        <taxon>Bacteria</taxon>
        <taxon>Pseudomonadati</taxon>
        <taxon>Planctomycetota</taxon>
        <taxon>Planctomycetia</taxon>
        <taxon>Pirellulales</taxon>
        <taxon>Lacipirellulaceae</taxon>
        <taxon>Botrimarina</taxon>
    </lineage>
</organism>
<evidence type="ECO:0000313" key="4">
    <source>
        <dbReference type="Proteomes" id="UP000316426"/>
    </source>
</evidence>
<dbReference type="EMBL" id="CP036349">
    <property type="protein sequence ID" value="QDV73736.1"/>
    <property type="molecule type" value="Genomic_DNA"/>
</dbReference>
<dbReference type="RefSeq" id="WP_145111261.1">
    <property type="nucleotide sequence ID" value="NZ_CP036349.1"/>
</dbReference>
<dbReference type="AlphaFoldDB" id="A0A518K7G4"/>
<dbReference type="Gene3D" id="1.10.10.10">
    <property type="entry name" value="Winged helix-like DNA-binding domain superfamily/Winged helix DNA-binding domain"/>
    <property type="match status" value="1"/>
</dbReference>
<dbReference type="InterPro" id="IPR036388">
    <property type="entry name" value="WH-like_DNA-bd_sf"/>
</dbReference>
<reference evidence="3 4" key="1">
    <citation type="submission" date="2019-02" db="EMBL/GenBank/DDBJ databases">
        <title>Deep-cultivation of Planctomycetes and their phenomic and genomic characterization uncovers novel biology.</title>
        <authorList>
            <person name="Wiegand S."/>
            <person name="Jogler M."/>
            <person name="Boedeker C."/>
            <person name="Pinto D."/>
            <person name="Vollmers J."/>
            <person name="Rivas-Marin E."/>
            <person name="Kohn T."/>
            <person name="Peeters S.H."/>
            <person name="Heuer A."/>
            <person name="Rast P."/>
            <person name="Oberbeckmann S."/>
            <person name="Bunk B."/>
            <person name="Jeske O."/>
            <person name="Meyerdierks A."/>
            <person name="Storesund J.E."/>
            <person name="Kallscheuer N."/>
            <person name="Luecker S."/>
            <person name="Lage O.M."/>
            <person name="Pohl T."/>
            <person name="Merkel B.J."/>
            <person name="Hornburger P."/>
            <person name="Mueller R.-W."/>
            <person name="Bruemmer F."/>
            <person name="Labrenz M."/>
            <person name="Spormann A.M."/>
            <person name="Op den Camp H."/>
            <person name="Overmann J."/>
            <person name="Amann R."/>
            <person name="Jetten M.S.M."/>
            <person name="Mascher T."/>
            <person name="Medema M.H."/>
            <person name="Devos D.P."/>
            <person name="Kaster A.-K."/>
            <person name="Ovreas L."/>
            <person name="Rohde M."/>
            <person name="Galperin M.Y."/>
            <person name="Jogler C."/>
        </authorList>
    </citation>
    <scope>NUCLEOTIDE SEQUENCE [LARGE SCALE GENOMIC DNA]</scope>
    <source>
        <strain evidence="3 4">Spa11</strain>
    </source>
</reference>
<dbReference type="GO" id="GO:0004077">
    <property type="term" value="F:biotin--[biotin carboxyl-carrier protein] ligase activity"/>
    <property type="evidence" value="ECO:0007669"/>
    <property type="project" value="UniProtKB-EC"/>
</dbReference>
<dbReference type="InterPro" id="IPR013196">
    <property type="entry name" value="HTH_11"/>
</dbReference>
<keyword evidence="4" id="KW-1185">Reference proteome</keyword>
<dbReference type="InterPro" id="IPR009057">
    <property type="entry name" value="Homeodomain-like_sf"/>
</dbReference>
<protein>
    <submittedName>
        <fullName evidence="3">Bifunctional ligase/repressor BirA</fullName>
        <ecNumber evidence="3">6.3.4.15</ecNumber>
    </submittedName>
</protein>
<name>A0A518K7G4_9BACT</name>
<dbReference type="SUPFAM" id="SSF46689">
    <property type="entry name" value="Homeodomain-like"/>
    <property type="match status" value="1"/>
</dbReference>
<proteinExistence type="predicted"/>
<dbReference type="Pfam" id="PF08279">
    <property type="entry name" value="HTH_11"/>
    <property type="match status" value="1"/>
</dbReference>
<keyword evidence="3" id="KW-0436">Ligase</keyword>
<gene>
    <name evidence="3" type="primary">birA_2</name>
    <name evidence="3" type="ORF">Spa11_19350</name>
</gene>
<evidence type="ECO:0000259" key="2">
    <source>
        <dbReference type="Pfam" id="PF08279"/>
    </source>
</evidence>
<dbReference type="Proteomes" id="UP000316426">
    <property type="component" value="Chromosome"/>
</dbReference>
<sequence>MPYERSYEIEQRLKAVLRCIATGSYSTPQIAEELGVSVPTVSRNVLALRERGHAIRSEKRGDGWRYVLEGTTGAEKDTPQPRKGAHA</sequence>
<feature type="region of interest" description="Disordered" evidence="1">
    <location>
        <begin position="67"/>
        <end position="87"/>
    </location>
</feature>
<accession>A0A518K7G4</accession>